<evidence type="ECO:0000259" key="3">
    <source>
        <dbReference type="Pfam" id="PF08806"/>
    </source>
</evidence>
<feature type="region of interest" description="Disordered" evidence="2">
    <location>
        <begin position="155"/>
        <end position="186"/>
    </location>
</feature>
<comment type="similarity">
    <text evidence="1">Belongs to the selenoprotein M/F family.</text>
</comment>
<reference evidence="4 5" key="1">
    <citation type="submission" date="2024-06" db="EMBL/GenBank/DDBJ databases">
        <authorList>
            <person name="Pan Q."/>
            <person name="Wen M."/>
            <person name="Jouanno E."/>
            <person name="Zahm M."/>
            <person name="Klopp C."/>
            <person name="Cabau C."/>
            <person name="Louis A."/>
            <person name="Berthelot C."/>
            <person name="Parey E."/>
            <person name="Roest Crollius H."/>
            <person name="Montfort J."/>
            <person name="Robinson-Rechavi M."/>
            <person name="Bouchez O."/>
            <person name="Lampietro C."/>
            <person name="Lopez Roques C."/>
            <person name="Donnadieu C."/>
            <person name="Postlethwait J."/>
            <person name="Bobe J."/>
            <person name="Verreycken H."/>
            <person name="Guiguen Y."/>
        </authorList>
    </citation>
    <scope>NUCLEOTIDE SEQUENCE [LARGE SCALE GENOMIC DNA]</scope>
    <source>
        <strain evidence="4">Up_M1</strain>
        <tissue evidence="4">Testis</tissue>
    </source>
</reference>
<comment type="caution">
    <text evidence="4">The sequence shown here is derived from an EMBL/GenBank/DDBJ whole genome shotgun (WGS) entry which is preliminary data.</text>
</comment>
<proteinExistence type="inferred from homology"/>
<dbReference type="SUPFAM" id="SSF52833">
    <property type="entry name" value="Thioredoxin-like"/>
    <property type="match status" value="1"/>
</dbReference>
<gene>
    <name evidence="4" type="ORF">UPYG_G00184230</name>
</gene>
<sequence length="186" mass="20700">MNLFDAQQAEKMCEGGVMRWMTAEQAKRGQSLCYPGHSSLAGNRGVKVNLYQCCLTPGHCPWASHVPVCFNFLCVTLDSCHPSHNLVLKHIPGADPELVLLSHYYEELDRIDLSEMTRSEINELLEKLGFYKKAQAEDEVPEEFRFSPAKYSPFKETAESQASATPVPTHSASSPESDTGPKHSDL</sequence>
<evidence type="ECO:0000313" key="5">
    <source>
        <dbReference type="Proteomes" id="UP001557470"/>
    </source>
</evidence>
<accession>A0ABD0WW35</accession>
<name>A0ABD0WW35_UMBPY</name>
<dbReference type="InterPro" id="IPR014912">
    <property type="entry name" value="Sep15_SelM_dom"/>
</dbReference>
<evidence type="ECO:0000313" key="4">
    <source>
        <dbReference type="EMBL" id="KAL0979373.1"/>
    </source>
</evidence>
<dbReference type="Pfam" id="PF08806">
    <property type="entry name" value="Sep15_SelM"/>
    <property type="match status" value="1"/>
</dbReference>
<protein>
    <recommendedName>
        <fullName evidence="3">Selenoprotein F/M domain-containing protein</fullName>
    </recommendedName>
</protein>
<dbReference type="Gene3D" id="3.40.30.50">
    <property type="entry name" value="Sep15/SelM thioredoxin-like domain, active-site redox motif"/>
    <property type="match status" value="1"/>
</dbReference>
<evidence type="ECO:0000256" key="1">
    <source>
        <dbReference type="ARBA" id="ARBA00005742"/>
    </source>
</evidence>
<dbReference type="InterPro" id="IPR038219">
    <property type="entry name" value="Sep15/SelM_sf"/>
</dbReference>
<dbReference type="AlphaFoldDB" id="A0ABD0WW35"/>
<dbReference type="EMBL" id="JAGEUA010000005">
    <property type="protein sequence ID" value="KAL0979373.1"/>
    <property type="molecule type" value="Genomic_DNA"/>
</dbReference>
<dbReference type="Proteomes" id="UP001557470">
    <property type="component" value="Unassembled WGS sequence"/>
</dbReference>
<feature type="compositionally biased region" description="Polar residues" evidence="2">
    <location>
        <begin position="159"/>
        <end position="177"/>
    </location>
</feature>
<feature type="domain" description="Selenoprotein F/M" evidence="3">
    <location>
        <begin position="84"/>
        <end position="130"/>
    </location>
</feature>
<organism evidence="4 5">
    <name type="scientific">Umbra pygmaea</name>
    <name type="common">Eastern mudminnow</name>
    <dbReference type="NCBI Taxonomy" id="75934"/>
    <lineage>
        <taxon>Eukaryota</taxon>
        <taxon>Metazoa</taxon>
        <taxon>Chordata</taxon>
        <taxon>Craniata</taxon>
        <taxon>Vertebrata</taxon>
        <taxon>Euteleostomi</taxon>
        <taxon>Actinopterygii</taxon>
        <taxon>Neopterygii</taxon>
        <taxon>Teleostei</taxon>
        <taxon>Protacanthopterygii</taxon>
        <taxon>Esociformes</taxon>
        <taxon>Umbridae</taxon>
        <taxon>Umbra</taxon>
    </lineage>
</organism>
<evidence type="ECO:0000256" key="2">
    <source>
        <dbReference type="SAM" id="MobiDB-lite"/>
    </source>
</evidence>
<keyword evidence="5" id="KW-1185">Reference proteome</keyword>
<dbReference type="InterPro" id="IPR036249">
    <property type="entry name" value="Thioredoxin-like_sf"/>
</dbReference>